<dbReference type="Gene3D" id="3.40.50.2300">
    <property type="match status" value="2"/>
</dbReference>
<dbReference type="InterPro" id="IPR010982">
    <property type="entry name" value="Lambda_DNA-bd_dom_sf"/>
</dbReference>
<dbReference type="Pfam" id="PF13377">
    <property type="entry name" value="Peripla_BP_3"/>
    <property type="match status" value="1"/>
</dbReference>
<evidence type="ECO:0000259" key="4">
    <source>
        <dbReference type="PROSITE" id="PS50932"/>
    </source>
</evidence>
<dbReference type="CDD" id="cd01575">
    <property type="entry name" value="PBP1_GntR"/>
    <property type="match status" value="1"/>
</dbReference>
<dbReference type="Pfam" id="PF00356">
    <property type="entry name" value="LacI"/>
    <property type="match status" value="1"/>
</dbReference>
<sequence length="347" mass="37334">MTVDAAEARQEPRKPITLKDVSDAAGVSLITVSRALRQPEAVLPATRKRVMDAIKSTGYVPNLMARSLVSSRSNIVGLVVPTVGGSSLFADLAEQLAKELQEHSKQLLLGVYNWSESKEYEIVTAFLGRQVDALVLTGFSHSASLHERVRRFDGPIVEIGSIRTAPIDMAVGYDNFAAAYDMTTHLLKRGYRRIAVVHGSTTHNDQALERYDGYCAAMKDAGRKVSHQLTVAVPTPTTIEQGRTAMFSLLDLAQPPDAAFFQTDNLAHGAMMACLSRGVSVPGDVAIAGFGDLSMSALLPVPLTTVKARIDALGREAAKVLLARFAGQQSSSTIHDVGYELLIRAST</sequence>
<dbReference type="CDD" id="cd01392">
    <property type="entry name" value="HTH_LacI"/>
    <property type="match status" value="1"/>
</dbReference>
<feature type="domain" description="HTH lacI-type" evidence="4">
    <location>
        <begin position="16"/>
        <end position="70"/>
    </location>
</feature>
<organism evidence="5">
    <name type="scientific">Microvirga ossetica</name>
    <dbReference type="NCBI Taxonomy" id="1882682"/>
    <lineage>
        <taxon>Bacteria</taxon>
        <taxon>Pseudomonadati</taxon>
        <taxon>Pseudomonadota</taxon>
        <taxon>Alphaproteobacteria</taxon>
        <taxon>Hyphomicrobiales</taxon>
        <taxon>Methylobacteriaceae</taxon>
        <taxon>Microvirga</taxon>
    </lineage>
</organism>
<name>A0A1B2EYJ2_9HYPH</name>
<dbReference type="Gene3D" id="1.10.260.40">
    <property type="entry name" value="lambda repressor-like DNA-binding domains"/>
    <property type="match status" value="1"/>
</dbReference>
<dbReference type="SMART" id="SM00354">
    <property type="entry name" value="HTH_LACI"/>
    <property type="match status" value="1"/>
</dbReference>
<dbReference type="EMBL" id="CP016620">
    <property type="protein sequence ID" value="ANY85045.1"/>
    <property type="molecule type" value="Genomic_DNA"/>
</dbReference>
<dbReference type="GO" id="GO:0003700">
    <property type="term" value="F:DNA-binding transcription factor activity"/>
    <property type="evidence" value="ECO:0007669"/>
    <property type="project" value="TreeGrafter"/>
</dbReference>
<dbReference type="SUPFAM" id="SSF47413">
    <property type="entry name" value="lambda repressor-like DNA-binding domains"/>
    <property type="match status" value="1"/>
</dbReference>
<dbReference type="PANTHER" id="PTHR30146">
    <property type="entry name" value="LACI-RELATED TRANSCRIPTIONAL REPRESSOR"/>
    <property type="match status" value="1"/>
</dbReference>
<dbReference type="RefSeq" id="WP_099515867.1">
    <property type="nucleotide sequence ID" value="NZ_CP016620.1"/>
</dbReference>
<accession>A0A1B2EYJ2</accession>
<dbReference type="AlphaFoldDB" id="A0A1B2EYJ2"/>
<keyword evidence="1" id="KW-0805">Transcription regulation</keyword>
<proteinExistence type="predicted"/>
<evidence type="ECO:0000313" key="5">
    <source>
        <dbReference type="EMBL" id="ANY85045.1"/>
    </source>
</evidence>
<dbReference type="InterPro" id="IPR000843">
    <property type="entry name" value="HTH_LacI"/>
</dbReference>
<evidence type="ECO:0000256" key="1">
    <source>
        <dbReference type="ARBA" id="ARBA00023015"/>
    </source>
</evidence>
<dbReference type="PROSITE" id="PS50932">
    <property type="entry name" value="HTH_LACI_2"/>
    <property type="match status" value="1"/>
</dbReference>
<gene>
    <name evidence="5" type="ORF">BB934_43355</name>
</gene>
<geneLocation type="plasmid" evidence="5">
    <name>unnamed4</name>
</geneLocation>
<keyword evidence="5" id="KW-0614">Plasmid</keyword>
<dbReference type="InterPro" id="IPR046335">
    <property type="entry name" value="LacI/GalR-like_sensor"/>
</dbReference>
<dbReference type="GO" id="GO:0000976">
    <property type="term" value="F:transcription cis-regulatory region binding"/>
    <property type="evidence" value="ECO:0007669"/>
    <property type="project" value="TreeGrafter"/>
</dbReference>
<dbReference type="OrthoDB" id="7170131at2"/>
<dbReference type="KEGG" id="moc:BB934_43355"/>
<reference evidence="5" key="1">
    <citation type="submission" date="2016-07" db="EMBL/GenBank/DDBJ databases">
        <title>Microvirga ossetica sp. nov. a new species of rhizobia isolated from root nodules of the legume species Vicia alpestris Steven originated from North Ossetia region in the Caucasus.</title>
        <authorList>
            <person name="Safronova V.I."/>
            <person name="Kuznetsova I.G."/>
            <person name="Sazanova A.L."/>
            <person name="Belimov A."/>
            <person name="Andronov E."/>
            <person name="Osledkin Y.S."/>
            <person name="Onishchuk O.P."/>
            <person name="Kurchak O.N."/>
            <person name="Shaposhnikov A.I."/>
            <person name="Willems A."/>
            <person name="Tikhonovich I.A."/>
        </authorList>
    </citation>
    <scope>NUCLEOTIDE SEQUENCE [LARGE SCALE GENOMIC DNA]</scope>
    <source>
        <strain evidence="5">V5/3M</strain>
        <plasmid evidence="5">unnamed4</plasmid>
    </source>
</reference>
<evidence type="ECO:0000256" key="3">
    <source>
        <dbReference type="ARBA" id="ARBA00023163"/>
    </source>
</evidence>
<protein>
    <recommendedName>
        <fullName evidence="4">HTH lacI-type domain-containing protein</fullName>
    </recommendedName>
</protein>
<dbReference type="PANTHER" id="PTHR30146:SF33">
    <property type="entry name" value="TRANSCRIPTIONAL REGULATOR"/>
    <property type="match status" value="1"/>
</dbReference>
<dbReference type="SUPFAM" id="SSF53822">
    <property type="entry name" value="Periplasmic binding protein-like I"/>
    <property type="match status" value="1"/>
</dbReference>
<keyword evidence="2" id="KW-0238">DNA-binding</keyword>
<evidence type="ECO:0000256" key="2">
    <source>
        <dbReference type="ARBA" id="ARBA00023125"/>
    </source>
</evidence>
<keyword evidence="3" id="KW-0804">Transcription</keyword>
<dbReference type="InterPro" id="IPR028082">
    <property type="entry name" value="Peripla_BP_I"/>
</dbReference>